<keyword evidence="1" id="KW-0677">Repeat</keyword>
<dbReference type="STRING" id="2512241.A0A553I0C2"/>
<gene>
    <name evidence="6" type="ORF">FHL15_005613</name>
</gene>
<feature type="repeat" description="ANK" evidence="3">
    <location>
        <begin position="974"/>
        <end position="997"/>
    </location>
</feature>
<feature type="repeat" description="ANK" evidence="3">
    <location>
        <begin position="1046"/>
        <end position="1078"/>
    </location>
</feature>
<feature type="repeat" description="ANK" evidence="3">
    <location>
        <begin position="657"/>
        <end position="689"/>
    </location>
</feature>
<dbReference type="PRINTS" id="PR01415">
    <property type="entry name" value="ANKYRIN"/>
</dbReference>
<dbReference type="SMART" id="SM00248">
    <property type="entry name" value="ANK"/>
    <property type="match status" value="30"/>
</dbReference>
<dbReference type="PANTHER" id="PTHR24123">
    <property type="entry name" value="ANKYRIN REPEAT-CONTAINING"/>
    <property type="match status" value="1"/>
</dbReference>
<feature type="repeat" description="ANK" evidence="3">
    <location>
        <begin position="1521"/>
        <end position="1553"/>
    </location>
</feature>
<feature type="repeat" description="ANK" evidence="3">
    <location>
        <begin position="1693"/>
        <end position="1725"/>
    </location>
</feature>
<feature type="repeat" description="ANK" evidence="3">
    <location>
        <begin position="842"/>
        <end position="863"/>
    </location>
</feature>
<dbReference type="InterPro" id="IPR036770">
    <property type="entry name" value="Ankyrin_rpt-contain_sf"/>
</dbReference>
<dbReference type="Pfam" id="PF13637">
    <property type="entry name" value="Ank_4"/>
    <property type="match status" value="1"/>
</dbReference>
<keyword evidence="7" id="KW-1185">Reference proteome</keyword>
<dbReference type="PROSITE" id="PS50297">
    <property type="entry name" value="ANK_REP_REGION"/>
    <property type="match status" value="16"/>
</dbReference>
<feature type="repeat" description="ANK" evidence="3">
    <location>
        <begin position="1311"/>
        <end position="1343"/>
    </location>
</feature>
<evidence type="ECO:0000256" key="4">
    <source>
        <dbReference type="SAM" id="MobiDB-lite"/>
    </source>
</evidence>
<dbReference type="InterPro" id="IPR003877">
    <property type="entry name" value="SPRY_dom"/>
</dbReference>
<dbReference type="EMBL" id="VFLP01000028">
    <property type="protein sequence ID" value="TRX93641.1"/>
    <property type="molecule type" value="Genomic_DNA"/>
</dbReference>
<feature type="repeat" description="ANK" evidence="3">
    <location>
        <begin position="1079"/>
        <end position="1105"/>
    </location>
</feature>
<feature type="region of interest" description="Disordered" evidence="4">
    <location>
        <begin position="693"/>
        <end position="726"/>
    </location>
</feature>
<evidence type="ECO:0000313" key="7">
    <source>
        <dbReference type="Proteomes" id="UP000319160"/>
    </source>
</evidence>
<dbReference type="InterPro" id="IPR013320">
    <property type="entry name" value="ConA-like_dom_sf"/>
</dbReference>
<sequence>MRNEDVSCDGRHEDLWRFAKGKVNADGAVKQILATRNTPNLILREFIRRLSSLDSQTHQLRPAFSTTDTLDYALGRATLAEWKSNSIVRILCISGLSGSGTTSFASWALGDLMESDGMQDITVLSFVFSRSDPRARTLFSLCLSLCRQLISFQPQLFLQVSAAARFWTNNGPLTTECLWILLCSMVVSLEEKGGSVYCLVCCIDQCIPSSTNTVRRMEELTKFGKGRFKLLYTQLNHNHPDVSGSGSERGQRYCIALDSASQEMMLLKEQHIRFRIQDLIQENTAWYGLTDSALTQARNYLSESPYLLIKVNMILLQWTTRGCTRKQIKEKIEELPRSLLDCYNEIIRTIKNDCRFWVLLALRWITYAARPMRPTELAVAVALGEVSGPSQQQHDSKINYVSEIHDLLRSDILGYLHGCMAPLIKVENNRVSFIHASFRDFLLTTELSLGSSDAGDSEDHEKDEDCYILYECLQYLDHVGKLALKSMSNSNLQYPLRMDHEYGLLTYATLYWPEHFLKTKSHKTAREFVLKFLEDDERVRIWADLYQQLNPSLCKSSSSVNSPLRIVCKFGLSSLVGDGIRLIEDLTESEESVGEYEKSKCFDLAVENGHHDIVQTLLGIGIRSKDALSLAAAQGFADIVETILAIDPHGINRTNQSQYAPIHHAICAGQKHVVSLLLERDADPNLQIIEDDSTLGPSFPLSEPSDSDSYWVSDSDEGSNSGSLQQNTLTDIVMESTYPETSLQLAALTGQVEVIELLLSRSADLHAISSTGYDALKYAAVGGFVGAVILLLERGADRDKPSRTDGNTALHLAAAHGHVKVVKQFMQDAQIGGHPIHSTNAEGLTPVHLAAREGHLDILNLVFGIMDNVQNSGSANAKSPDKEDNPRASPTKSRRSSRHLDPVTGVRRRPTRELSPLRKGCATSTRQGLWVPASKDGYKSALELALERGHFHVVRVLLDRTIETSLQKAATDHYGNTALHIAAKGGHSRTIEVMLKNPKCAKLFLVNNPKRTDGMTPLHLAAKTGHAEVIKVLLRYHDYPDSRDKKGWTALHHAARRGYLNCVDELLLHKSDTNMEAEGGETALHMAAKYGHLSVIRRLVSQNKDTLWIRDGNSTMALDLIVARGALKEVKQFVRMLEDVCGKDFERQGTPLHTAAVHRHMENLRFLLDKGWKCNQRESDGSTPLHEAVRSGFLEGVECLLEDIIGCDVNSVDQYGNSPLHYAQQLSVVQILLHAGAKNDEKNREGETPSFLAAWHGREDILQELFNSNPKPDIGTMDNGQWTLLHAAYDSPQIIEMLLKRGANPDVQSEGGITPLSLALERGCPETAKILIKSGADPNMSEGFVSSPLCCVFQISSRDLVEIVKSLVEKGADLLKEEDGVTALHLAVRENEQEVVDYIVDTLNNKEPKEIINNLYSAALCEAVSTSEFNPTMASLLLSQGLDINKATSSGYNALHAACAIGTVDAVKWLLLDKNADINAKSSRYGTALCAAIESTTSVQDKVLLLLDHRRKPEINLSNENDPTPLQRAVSKGEASVVKLLVEHKADVNITRPGCDTPLNEAIAHRFIPLEIIDMLLKNGADIHKPGVKGMLPIHIAANSNRLDVMKLLYSEGAHAYTKDNKDLTPLMYGLLSSSVEVVKFLLSQNDWNPEDVDTSGRTPLIVATILGDRPNLKQLLSNGFKTVSRLNARDVYGKTALAYAAQMDYIEMVQILIEGGAKPNIADCRNYSPLYWAVRMSSQEITETIIDAMSKIQGDTTEHWNIAIHGALASGKRQALERLLDRYDVDTEQPTPDGWTPLFTASMYKSHRMEDILREKLGISRGEYPPSLKRPSCWHPEDKHPGINIDPKNSTILATDGTDRYLNLIEVNRSKEQFGLARADYPMLPLLNGRVYYFEVTLNAVGNGFMAIGICDDQVSPNRMLGWDSGAWGFHSDDGKVFEDGQMSWTGAEYSEPYGKAGITIGCGVNFDENIAFYTRNGAVIGRAFTEIRGKLYPAVSFDFCEQGWRVSAVFPGEDGKSDYFMFKGDLESDTTLVSPKL</sequence>
<dbReference type="PROSITE" id="PS50188">
    <property type="entry name" value="B302_SPRY"/>
    <property type="match status" value="1"/>
</dbReference>
<dbReference type="OrthoDB" id="341259at2759"/>
<reference evidence="7" key="1">
    <citation type="submission" date="2019-06" db="EMBL/GenBank/DDBJ databases">
        <title>Draft genome sequence of the griseofulvin-producing fungus Xylaria cubensis strain G536.</title>
        <authorList>
            <person name="Mead M.E."/>
            <person name="Raja H.A."/>
            <person name="Steenwyk J.L."/>
            <person name="Knowles S.L."/>
            <person name="Oberlies N.H."/>
            <person name="Rokas A."/>
        </authorList>
    </citation>
    <scope>NUCLEOTIDE SEQUENCE [LARGE SCALE GENOMIC DNA]</scope>
    <source>
        <strain evidence="7">G536</strain>
    </source>
</reference>
<feature type="repeat" description="ANK" evidence="3">
    <location>
        <begin position="771"/>
        <end position="803"/>
    </location>
</feature>
<feature type="repeat" description="ANK" evidence="3">
    <location>
        <begin position="1013"/>
        <end position="1045"/>
    </location>
</feature>
<evidence type="ECO:0000259" key="5">
    <source>
        <dbReference type="PROSITE" id="PS50188"/>
    </source>
</evidence>
<feature type="repeat" description="ANK" evidence="3">
    <location>
        <begin position="1147"/>
        <end position="1179"/>
    </location>
</feature>
<proteinExistence type="predicted"/>
<dbReference type="InterPro" id="IPR044736">
    <property type="entry name" value="Gid1/RanBPM/SPLA_SPRY"/>
</dbReference>
<dbReference type="Gene3D" id="2.60.120.920">
    <property type="match status" value="1"/>
</dbReference>
<dbReference type="PROSITE" id="PS50088">
    <property type="entry name" value="ANK_REPEAT"/>
    <property type="match status" value="17"/>
</dbReference>
<dbReference type="InterPro" id="IPR001870">
    <property type="entry name" value="B30.2/SPRY"/>
</dbReference>
<feature type="repeat" description="ANK" evidence="3">
    <location>
        <begin position="1180"/>
        <end position="1202"/>
    </location>
</feature>
<dbReference type="InterPro" id="IPR056884">
    <property type="entry name" value="NPHP3-like_N"/>
</dbReference>
<feature type="repeat" description="ANK" evidence="3">
    <location>
        <begin position="1379"/>
        <end position="1401"/>
    </location>
</feature>
<feature type="repeat" description="ANK" evidence="3">
    <location>
        <begin position="738"/>
        <end position="770"/>
    </location>
</feature>
<dbReference type="Pfam" id="PF00023">
    <property type="entry name" value="Ank"/>
    <property type="match status" value="2"/>
</dbReference>
<dbReference type="CDD" id="cd12885">
    <property type="entry name" value="SPRY_RanBP_like"/>
    <property type="match status" value="1"/>
</dbReference>
<feature type="repeat" description="ANK" evidence="3">
    <location>
        <begin position="805"/>
        <end position="827"/>
    </location>
</feature>
<dbReference type="SUPFAM" id="SSF48403">
    <property type="entry name" value="Ankyrin repeat"/>
    <property type="match status" value="4"/>
</dbReference>
<dbReference type="InterPro" id="IPR043136">
    <property type="entry name" value="B30.2/SPRY_sf"/>
</dbReference>
<evidence type="ECO:0000256" key="2">
    <source>
        <dbReference type="ARBA" id="ARBA00023043"/>
    </source>
</evidence>
<evidence type="ECO:0000256" key="1">
    <source>
        <dbReference type="ARBA" id="ARBA00022737"/>
    </source>
</evidence>
<protein>
    <recommendedName>
        <fullName evidence="5">B30.2/SPRY domain-containing protein</fullName>
    </recommendedName>
</protein>
<dbReference type="Pfam" id="PF12796">
    <property type="entry name" value="Ank_2"/>
    <property type="match status" value="9"/>
</dbReference>
<dbReference type="InterPro" id="IPR002110">
    <property type="entry name" value="Ankyrin_rpt"/>
</dbReference>
<dbReference type="Proteomes" id="UP000319160">
    <property type="component" value="Unassembled WGS sequence"/>
</dbReference>
<evidence type="ECO:0000313" key="6">
    <source>
        <dbReference type="EMBL" id="TRX93641.1"/>
    </source>
</evidence>
<comment type="caution">
    <text evidence="6">The sequence shown here is derived from an EMBL/GenBank/DDBJ whole genome shotgun (WGS) entry which is preliminary data.</text>
</comment>
<name>A0A553I0C2_9PEZI</name>
<dbReference type="Pfam" id="PF00622">
    <property type="entry name" value="SPRY"/>
    <property type="match status" value="1"/>
</dbReference>
<dbReference type="Gene3D" id="1.25.40.20">
    <property type="entry name" value="Ankyrin repeat-containing domain"/>
    <property type="match status" value="7"/>
</dbReference>
<dbReference type="SUPFAM" id="SSF49899">
    <property type="entry name" value="Concanavalin A-like lectins/glucanases"/>
    <property type="match status" value="1"/>
</dbReference>
<feature type="domain" description="B30.2/SPRY" evidence="5">
    <location>
        <begin position="1813"/>
        <end position="2017"/>
    </location>
</feature>
<dbReference type="InterPro" id="IPR051165">
    <property type="entry name" value="Multifunctional_ANK_Repeat"/>
</dbReference>
<feature type="region of interest" description="Disordered" evidence="4">
    <location>
        <begin position="872"/>
        <end position="920"/>
    </location>
</feature>
<feature type="repeat" description="ANK" evidence="3">
    <location>
        <begin position="1450"/>
        <end position="1483"/>
    </location>
</feature>
<keyword evidence="2 3" id="KW-0040">ANK repeat</keyword>
<organism evidence="6 7">
    <name type="scientific">Xylaria flabelliformis</name>
    <dbReference type="NCBI Taxonomy" id="2512241"/>
    <lineage>
        <taxon>Eukaryota</taxon>
        <taxon>Fungi</taxon>
        <taxon>Dikarya</taxon>
        <taxon>Ascomycota</taxon>
        <taxon>Pezizomycotina</taxon>
        <taxon>Sordariomycetes</taxon>
        <taxon>Xylariomycetidae</taxon>
        <taxon>Xylariales</taxon>
        <taxon>Xylariaceae</taxon>
        <taxon>Xylaria</taxon>
    </lineage>
</organism>
<dbReference type="Pfam" id="PF24883">
    <property type="entry name" value="NPHP3_N"/>
    <property type="match status" value="1"/>
</dbReference>
<evidence type="ECO:0000256" key="3">
    <source>
        <dbReference type="PROSITE-ProRule" id="PRU00023"/>
    </source>
</evidence>
<accession>A0A553I0C2</accession>
<dbReference type="SMART" id="SM00449">
    <property type="entry name" value="SPRY"/>
    <property type="match status" value="1"/>
</dbReference>
<dbReference type="PANTHER" id="PTHR24123:SF33">
    <property type="entry name" value="PROTEIN HOS4"/>
    <property type="match status" value="1"/>
</dbReference>
<feature type="repeat" description="ANK" evidence="3">
    <location>
        <begin position="1589"/>
        <end position="1621"/>
    </location>
</feature>